<dbReference type="HOGENOM" id="CLU_752916_0_0_1"/>
<dbReference type="AlphaFoldDB" id="V4AVC5"/>
<protein>
    <submittedName>
        <fullName evidence="2">Uncharacterized protein</fullName>
    </submittedName>
</protein>
<proteinExistence type="predicted"/>
<feature type="compositionally biased region" description="Low complexity" evidence="1">
    <location>
        <begin position="83"/>
        <end position="97"/>
    </location>
</feature>
<dbReference type="GeneID" id="20237908"/>
<dbReference type="KEGG" id="lgi:LOTGIDRAFT_158905"/>
<feature type="compositionally biased region" description="Polar residues" evidence="1">
    <location>
        <begin position="315"/>
        <end position="344"/>
    </location>
</feature>
<sequence>MVSVQNIFITGDIFGPAIDNVAPNSEMYYDIMEVTKRFGTDPDNWPTDAKDTIADIKSDLTEAAHKRKLFKSLTSGVQGNTQPGGSVRSPASSPSSVKARRPPKPTILETVETYFKSNQQQNSATQPKKSLLDKLINQFKAQPAAPPTASTSNTFPVLPVVHVQSHPSVQAQTGPVVRTQGPNYSYNQRNEVSFESLPSPISQIPASGPSRYTNYNFPYGLNNMRELSQPVYQPIPTNLDQTFYNPSQIVPQNIGNVRTSNAASAVQLTITNSNSPTYNAYSQQSQPSNYYKPALESMANSIPPLAFNWGRTPPQFDNQNPPPRQSSLAQYWSPQIQPRSQNQQPSPAPLPSAPLPSRPIFSKINWDK</sequence>
<accession>V4AVC5</accession>
<gene>
    <name evidence="2" type="ORF">LOTGIDRAFT_158905</name>
</gene>
<evidence type="ECO:0000256" key="1">
    <source>
        <dbReference type="SAM" id="MobiDB-lite"/>
    </source>
</evidence>
<dbReference type="Proteomes" id="UP000030746">
    <property type="component" value="Unassembled WGS sequence"/>
</dbReference>
<evidence type="ECO:0000313" key="3">
    <source>
        <dbReference type="Proteomes" id="UP000030746"/>
    </source>
</evidence>
<dbReference type="EMBL" id="KB201205">
    <property type="protein sequence ID" value="ESO98945.1"/>
    <property type="molecule type" value="Genomic_DNA"/>
</dbReference>
<reference evidence="2 3" key="1">
    <citation type="journal article" date="2013" name="Nature">
        <title>Insights into bilaterian evolution from three spiralian genomes.</title>
        <authorList>
            <person name="Simakov O."/>
            <person name="Marletaz F."/>
            <person name="Cho S.J."/>
            <person name="Edsinger-Gonzales E."/>
            <person name="Havlak P."/>
            <person name="Hellsten U."/>
            <person name="Kuo D.H."/>
            <person name="Larsson T."/>
            <person name="Lv J."/>
            <person name="Arendt D."/>
            <person name="Savage R."/>
            <person name="Osoegawa K."/>
            <person name="de Jong P."/>
            <person name="Grimwood J."/>
            <person name="Chapman J.A."/>
            <person name="Shapiro H."/>
            <person name="Aerts A."/>
            <person name="Otillar R.P."/>
            <person name="Terry A.Y."/>
            <person name="Boore J.L."/>
            <person name="Grigoriev I.V."/>
            <person name="Lindberg D.R."/>
            <person name="Seaver E.C."/>
            <person name="Weisblat D.A."/>
            <person name="Putnam N.H."/>
            <person name="Rokhsar D.S."/>
        </authorList>
    </citation>
    <scope>NUCLEOTIDE SEQUENCE [LARGE SCALE GENOMIC DNA]</scope>
</reference>
<keyword evidence="3" id="KW-1185">Reference proteome</keyword>
<feature type="compositionally biased region" description="Polar residues" evidence="1">
    <location>
        <begin position="72"/>
        <end position="81"/>
    </location>
</feature>
<feature type="compositionally biased region" description="Pro residues" evidence="1">
    <location>
        <begin position="346"/>
        <end position="357"/>
    </location>
</feature>
<evidence type="ECO:0000313" key="2">
    <source>
        <dbReference type="EMBL" id="ESO98945.1"/>
    </source>
</evidence>
<feature type="region of interest" description="Disordered" evidence="1">
    <location>
        <begin position="306"/>
        <end position="368"/>
    </location>
</feature>
<dbReference type="CTD" id="20237908"/>
<organism evidence="2 3">
    <name type="scientific">Lottia gigantea</name>
    <name type="common">Giant owl limpet</name>
    <dbReference type="NCBI Taxonomy" id="225164"/>
    <lineage>
        <taxon>Eukaryota</taxon>
        <taxon>Metazoa</taxon>
        <taxon>Spiralia</taxon>
        <taxon>Lophotrochozoa</taxon>
        <taxon>Mollusca</taxon>
        <taxon>Gastropoda</taxon>
        <taxon>Patellogastropoda</taxon>
        <taxon>Lottioidea</taxon>
        <taxon>Lottiidae</taxon>
        <taxon>Lottia</taxon>
    </lineage>
</organism>
<dbReference type="RefSeq" id="XP_009050566.1">
    <property type="nucleotide sequence ID" value="XM_009052318.1"/>
</dbReference>
<name>V4AVC5_LOTGI</name>
<feature type="region of interest" description="Disordered" evidence="1">
    <location>
        <begin position="72"/>
        <end position="104"/>
    </location>
</feature>